<protein>
    <submittedName>
        <fullName evidence="2">Uncharacterized protein</fullName>
    </submittedName>
</protein>
<proteinExistence type="predicted"/>
<feature type="region of interest" description="Disordered" evidence="1">
    <location>
        <begin position="345"/>
        <end position="378"/>
    </location>
</feature>
<feature type="compositionally biased region" description="Basic and acidic residues" evidence="1">
    <location>
        <begin position="268"/>
        <end position="278"/>
    </location>
</feature>
<reference evidence="2 3" key="1">
    <citation type="journal article" date="2015" name="Genome Biol. Evol.">
        <title>Phylogenomic analyses indicate that early fungi evolved digesting cell walls of algal ancestors of land plants.</title>
        <authorList>
            <person name="Chang Y."/>
            <person name="Wang S."/>
            <person name="Sekimoto S."/>
            <person name="Aerts A.L."/>
            <person name="Choi C."/>
            <person name="Clum A."/>
            <person name="LaButti K.M."/>
            <person name="Lindquist E.A."/>
            <person name="Yee Ngan C."/>
            <person name="Ohm R.A."/>
            <person name="Salamov A.A."/>
            <person name="Grigoriev I.V."/>
            <person name="Spatafora J.W."/>
            <person name="Berbee M.L."/>
        </authorList>
    </citation>
    <scope>NUCLEOTIDE SEQUENCE [LARGE SCALE GENOMIC DNA]</scope>
    <source>
        <strain evidence="2 3">JEL478</strain>
    </source>
</reference>
<organism evidence="2 3">
    <name type="scientific">Gonapodya prolifera (strain JEL478)</name>
    <name type="common">Monoblepharis prolifera</name>
    <dbReference type="NCBI Taxonomy" id="1344416"/>
    <lineage>
        <taxon>Eukaryota</taxon>
        <taxon>Fungi</taxon>
        <taxon>Fungi incertae sedis</taxon>
        <taxon>Chytridiomycota</taxon>
        <taxon>Chytridiomycota incertae sedis</taxon>
        <taxon>Monoblepharidomycetes</taxon>
        <taxon>Monoblepharidales</taxon>
        <taxon>Gonapodyaceae</taxon>
        <taxon>Gonapodya</taxon>
    </lineage>
</organism>
<name>A0A139AHF9_GONPJ</name>
<sequence length="404" mass="43900">MNIGTFAASKSHGLHAVLLRPAIACRRNLLTTRTLLDSTEATLPPNPKAARRAENRAALLEHRERLREVRRAYAEEVAEGAKVAEEREQRRSLRRVEAAKRKHESILEALKAKRGEGGFSGGERTKNPNLDELLQKLESEEKELESFVSSVSGSRGGGTATVSPSTDGTAPGSTDADPIVNQRKSLWRRLSSIRRAQRFQNFLSTEARNSENRVATLLALFHDSDRFVTRNNLEAKLDEAFSTRSSGLASASWDSYRAASRSGTLDGAAREKAERIASERSTALSDALNGLPEETADPVSSAARSGRAGLGLFDDLFGIGGGSSSGSQKRDSVLEVRERVQRYKERVARKRRGELDDDERAPPGQTPPEAGTSQGSQGLFGIAGWIKGGTIQHGAIYLGDDQLP</sequence>
<feature type="region of interest" description="Disordered" evidence="1">
    <location>
        <begin position="145"/>
        <end position="180"/>
    </location>
</feature>
<evidence type="ECO:0000313" key="2">
    <source>
        <dbReference type="EMBL" id="KXS16168.1"/>
    </source>
</evidence>
<dbReference type="EMBL" id="KQ965756">
    <property type="protein sequence ID" value="KXS16168.1"/>
    <property type="molecule type" value="Genomic_DNA"/>
</dbReference>
<keyword evidence="3" id="KW-1185">Reference proteome</keyword>
<gene>
    <name evidence="2" type="ORF">M427DRAFT_69500</name>
</gene>
<accession>A0A139AHF9</accession>
<evidence type="ECO:0000256" key="1">
    <source>
        <dbReference type="SAM" id="MobiDB-lite"/>
    </source>
</evidence>
<dbReference type="Proteomes" id="UP000070544">
    <property type="component" value="Unassembled WGS sequence"/>
</dbReference>
<dbReference type="OrthoDB" id="5597211at2759"/>
<evidence type="ECO:0000313" key="3">
    <source>
        <dbReference type="Proteomes" id="UP000070544"/>
    </source>
</evidence>
<feature type="region of interest" description="Disordered" evidence="1">
    <location>
        <begin position="263"/>
        <end position="302"/>
    </location>
</feature>
<dbReference type="AlphaFoldDB" id="A0A139AHF9"/>